<feature type="compositionally biased region" description="Basic and acidic residues" evidence="1">
    <location>
        <begin position="147"/>
        <end position="167"/>
    </location>
</feature>
<feature type="compositionally biased region" description="Basic and acidic residues" evidence="1">
    <location>
        <begin position="177"/>
        <end position="186"/>
    </location>
</feature>
<dbReference type="Proteomes" id="UP000236343">
    <property type="component" value="Unassembled WGS sequence"/>
</dbReference>
<feature type="compositionally biased region" description="Basic residues" evidence="1">
    <location>
        <begin position="137"/>
        <end position="146"/>
    </location>
</feature>
<protein>
    <submittedName>
        <fullName evidence="2">Uncharacterized protein</fullName>
    </submittedName>
</protein>
<organism evidence="2 3">
    <name type="scientific">Toxoplasma gondii COUG</name>
    <dbReference type="NCBI Taxonomy" id="1074873"/>
    <lineage>
        <taxon>Eukaryota</taxon>
        <taxon>Sar</taxon>
        <taxon>Alveolata</taxon>
        <taxon>Apicomplexa</taxon>
        <taxon>Conoidasida</taxon>
        <taxon>Coccidia</taxon>
        <taxon>Eucoccidiorida</taxon>
        <taxon>Eimeriorina</taxon>
        <taxon>Sarcocystidae</taxon>
        <taxon>Toxoplasma</taxon>
    </lineage>
</organism>
<proteinExistence type="predicted"/>
<reference evidence="2 3" key="1">
    <citation type="journal article" date="2016" name="Nat. Commun.">
        <title>Local admixture of amplified and diversified secreted pathogenesis determinants shapes mosaic Toxoplasma gondii genomes.</title>
        <authorList>
            <person name="Lorenzi H."/>
            <person name="Khan A."/>
            <person name="Behnke M.S."/>
            <person name="Namasivayam S."/>
            <person name="Swapna L.S."/>
            <person name="Hadjithomas M."/>
            <person name="Karamycheva S."/>
            <person name="Pinney D."/>
            <person name="Brunk B.P."/>
            <person name="Ajioka J.W."/>
            <person name="Ajzenberg D."/>
            <person name="Boothroyd J.C."/>
            <person name="Boyle J.P."/>
            <person name="Darde M.L."/>
            <person name="Diaz-Miranda M.A."/>
            <person name="Dubey J.P."/>
            <person name="Fritz H.M."/>
            <person name="Gennari S.M."/>
            <person name="Gregory B.D."/>
            <person name="Kim K."/>
            <person name="Saeij J.P."/>
            <person name="Su C."/>
            <person name="White M.W."/>
            <person name="Zhu X.Q."/>
            <person name="Howe D.K."/>
            <person name="Rosenthal B.M."/>
            <person name="Grigg M.E."/>
            <person name="Parkinson J."/>
            <person name="Liu L."/>
            <person name="Kissinger J.C."/>
            <person name="Roos D.S."/>
            <person name="Sibley L.D."/>
        </authorList>
    </citation>
    <scope>NUCLEOTIDE SEQUENCE [LARGE SCALE GENOMIC DNA]</scope>
    <source>
        <strain evidence="2 3">COUG</strain>
    </source>
</reference>
<comment type="caution">
    <text evidence="2">The sequence shown here is derived from an EMBL/GenBank/DDBJ whole genome shotgun (WGS) entry which is preliminary data.</text>
</comment>
<feature type="region of interest" description="Disordered" evidence="1">
    <location>
        <begin position="23"/>
        <end position="194"/>
    </location>
</feature>
<feature type="compositionally biased region" description="Basic and acidic residues" evidence="1">
    <location>
        <begin position="118"/>
        <end position="136"/>
    </location>
</feature>
<evidence type="ECO:0000313" key="2">
    <source>
        <dbReference type="EMBL" id="PIM00585.1"/>
    </source>
</evidence>
<gene>
    <name evidence="2" type="ORF">TGCOUG_393510</name>
</gene>
<dbReference type="VEuPathDB" id="ToxoDB:TGCOUG_393510"/>
<dbReference type="EMBL" id="AGQR02001859">
    <property type="protein sequence ID" value="PIM00585.1"/>
    <property type="molecule type" value="Genomic_DNA"/>
</dbReference>
<feature type="compositionally biased region" description="Basic and acidic residues" evidence="1">
    <location>
        <begin position="42"/>
        <end position="52"/>
    </location>
</feature>
<feature type="compositionally biased region" description="Basic and acidic residues" evidence="1">
    <location>
        <begin position="76"/>
        <end position="86"/>
    </location>
</feature>
<sequence length="194" mass="22526">MFLCAVHFSSAALLIELREPAGRTVPSKKNRRESSLFGVHARHAERSTASRRHEARRKRQGQEVKKRREHRKTEKKARDQQGEDMRKTKRKNDRYTVSKNSPRAKKRGKGGDKNNNARRREGARTQRRMRGDEGNTRLHKKTRHLREKTDGKHWRGRDTKQRGDPNRASRKAGTAKEAVHGGRQMEKPSAVQTL</sequence>
<name>A0A2G8XZY0_TOXGO</name>
<evidence type="ECO:0000313" key="3">
    <source>
        <dbReference type="Proteomes" id="UP000236343"/>
    </source>
</evidence>
<dbReference type="AlphaFoldDB" id="A0A2G8XZY0"/>
<accession>A0A2G8XZY0</accession>
<evidence type="ECO:0000256" key="1">
    <source>
        <dbReference type="SAM" id="MobiDB-lite"/>
    </source>
</evidence>